<dbReference type="EMBL" id="JANVFU010000005">
    <property type="protein sequence ID" value="KAJ3745722.1"/>
    <property type="molecule type" value="Genomic_DNA"/>
</dbReference>
<dbReference type="Proteomes" id="UP001142393">
    <property type="component" value="Unassembled WGS sequence"/>
</dbReference>
<evidence type="ECO:0000313" key="3">
    <source>
        <dbReference type="Proteomes" id="UP001142393"/>
    </source>
</evidence>
<accession>A0A9W8TYL5</accession>
<comment type="caution">
    <text evidence="2">The sequence shown here is derived from an EMBL/GenBank/DDBJ whole genome shotgun (WGS) entry which is preliminary data.</text>
</comment>
<evidence type="ECO:0000256" key="1">
    <source>
        <dbReference type="SAM" id="MobiDB-lite"/>
    </source>
</evidence>
<feature type="region of interest" description="Disordered" evidence="1">
    <location>
        <begin position="449"/>
        <end position="469"/>
    </location>
</feature>
<dbReference type="InterPro" id="IPR046521">
    <property type="entry name" value="DUF6698"/>
</dbReference>
<keyword evidence="3" id="KW-1185">Reference proteome</keyword>
<proteinExistence type="predicted"/>
<reference evidence="2 3" key="1">
    <citation type="journal article" date="2023" name="Proc. Natl. Acad. Sci. U.S.A.">
        <title>A global phylogenomic analysis of the shiitake genus Lentinula.</title>
        <authorList>
            <person name="Sierra-Patev S."/>
            <person name="Min B."/>
            <person name="Naranjo-Ortiz M."/>
            <person name="Looney B."/>
            <person name="Konkel Z."/>
            <person name="Slot J.C."/>
            <person name="Sakamoto Y."/>
            <person name="Steenwyk J.L."/>
            <person name="Rokas A."/>
            <person name="Carro J."/>
            <person name="Camarero S."/>
            <person name="Ferreira P."/>
            <person name="Molpeceres G."/>
            <person name="Ruiz-Duenas F.J."/>
            <person name="Serrano A."/>
            <person name="Henrissat B."/>
            <person name="Drula E."/>
            <person name="Hughes K.W."/>
            <person name="Mata J.L."/>
            <person name="Ishikawa N.K."/>
            <person name="Vargas-Isla R."/>
            <person name="Ushijima S."/>
            <person name="Smith C.A."/>
            <person name="Donoghue J."/>
            <person name="Ahrendt S."/>
            <person name="Andreopoulos W."/>
            <person name="He G."/>
            <person name="LaButti K."/>
            <person name="Lipzen A."/>
            <person name="Ng V."/>
            <person name="Riley R."/>
            <person name="Sandor L."/>
            <person name="Barry K."/>
            <person name="Martinez A.T."/>
            <person name="Xiao Y."/>
            <person name="Gibbons J.G."/>
            <person name="Terashima K."/>
            <person name="Grigoriev I.V."/>
            <person name="Hibbett D."/>
        </authorList>
    </citation>
    <scope>NUCLEOTIDE SEQUENCE [LARGE SCALE GENOMIC DNA]</scope>
    <source>
        <strain evidence="2 3">TFB7810</strain>
    </source>
</reference>
<dbReference type="Pfam" id="PF20414">
    <property type="entry name" value="DUF6698"/>
    <property type="match status" value="1"/>
</dbReference>
<sequence>MSSQSSSLSVRGHHPGSSRSRRDTTLPPSDIPRDSSPPSEDTQSLILALKRKIEALEDENERLKGNQNPKTKTTKCLGRPIRKVAALFSSINSLVQEYERRCDPDSHAEDDELNDVDTAQLNDVEYEEYEQRLELKRRDFESFRLMCEYVPYIKRKIYSRDVNHAELQADYTSLESGANAVRSEDIHNSAAELADWLNQRSPQPLIDRHSRLGRGFRHDLTGRLLCPIDFDWDDLMIRVEIRAVGRRSVVKDSTVPFFLPFLYHDEAGDVQSPLKGWLQGPLLVKMVVLLFKSASSVGKEIADIEIINESSDDENVSPQPLPGPGASGRSGKRRKSTKKTVSQLWNVTSVSPRMIAYAATLLRFILSDGPAWGADDSFPYESFYNAIVDFFEDVEAGSEDELRNKKLLAWWTRIVYTSGDANGPSSTHPLKDFKNTIKNHRAAQHARRAAKASGAGAVNNSRSTMQSSA</sequence>
<name>A0A9W8TYL5_9AGAR</name>
<organism evidence="2 3">
    <name type="scientific">Lentinula detonsa</name>
    <dbReference type="NCBI Taxonomy" id="2804962"/>
    <lineage>
        <taxon>Eukaryota</taxon>
        <taxon>Fungi</taxon>
        <taxon>Dikarya</taxon>
        <taxon>Basidiomycota</taxon>
        <taxon>Agaricomycotina</taxon>
        <taxon>Agaricomycetes</taxon>
        <taxon>Agaricomycetidae</taxon>
        <taxon>Agaricales</taxon>
        <taxon>Marasmiineae</taxon>
        <taxon>Omphalotaceae</taxon>
        <taxon>Lentinula</taxon>
    </lineage>
</organism>
<protein>
    <submittedName>
        <fullName evidence="2">Uncharacterized protein</fullName>
    </submittedName>
</protein>
<feature type="region of interest" description="Disordered" evidence="1">
    <location>
        <begin position="1"/>
        <end position="45"/>
    </location>
</feature>
<feature type="compositionally biased region" description="Polar residues" evidence="1">
    <location>
        <begin position="458"/>
        <end position="469"/>
    </location>
</feature>
<gene>
    <name evidence="2" type="ORF">DFH05DRAFT_1523991</name>
</gene>
<evidence type="ECO:0000313" key="2">
    <source>
        <dbReference type="EMBL" id="KAJ3745722.1"/>
    </source>
</evidence>
<dbReference type="AlphaFoldDB" id="A0A9W8TYL5"/>
<feature type="region of interest" description="Disordered" evidence="1">
    <location>
        <begin position="312"/>
        <end position="340"/>
    </location>
</feature>